<proteinExistence type="predicted"/>
<keyword evidence="2" id="KW-0238">DNA-binding</keyword>
<dbReference type="AlphaFoldDB" id="A0A5B1BSY2"/>
<dbReference type="Proteomes" id="UP000324701">
    <property type="component" value="Unassembled WGS sequence"/>
</dbReference>
<feature type="domain" description="HTH tetR-type" evidence="4">
    <location>
        <begin position="18"/>
        <end position="53"/>
    </location>
</feature>
<gene>
    <name evidence="5" type="ORF">F0Q45_09450</name>
</gene>
<dbReference type="PANTHER" id="PTHR30055">
    <property type="entry name" value="HTH-TYPE TRANSCRIPTIONAL REGULATOR RUTR"/>
    <property type="match status" value="1"/>
</dbReference>
<evidence type="ECO:0000313" key="6">
    <source>
        <dbReference type="Proteomes" id="UP000324701"/>
    </source>
</evidence>
<dbReference type="EMBL" id="VTZN01000043">
    <property type="protein sequence ID" value="KAA1250483.1"/>
    <property type="molecule type" value="Genomic_DNA"/>
</dbReference>
<reference evidence="5 6" key="1">
    <citation type="submission" date="2019-09" db="EMBL/GenBank/DDBJ databases">
        <title>Report of infection by Mycobacterium simiae a patient suffering from pulmonary tuberculosis.</title>
        <authorList>
            <person name="Mohanty P.S."/>
            <person name="Bansal A.K."/>
            <person name="Singh H."/>
            <person name="Sharma S."/>
            <person name="Patil S.A."/>
            <person name="Upadhaya P."/>
            <person name="Singh P.K."/>
            <person name="Kumar D."/>
            <person name="Kumar S."/>
            <person name="Singh R.K."/>
            <person name="Chaudhary B."/>
        </authorList>
    </citation>
    <scope>NUCLEOTIDE SEQUENCE [LARGE SCALE GENOMIC DNA]</scope>
    <source>
        <strain evidence="5 6">JAL-560-SIM</strain>
    </source>
</reference>
<protein>
    <submittedName>
        <fullName evidence="5">TetR/AcrR family transcriptional regulator</fullName>
    </submittedName>
</protein>
<dbReference type="InterPro" id="IPR050109">
    <property type="entry name" value="HTH-type_TetR-like_transc_reg"/>
</dbReference>
<dbReference type="InterPro" id="IPR001647">
    <property type="entry name" value="HTH_TetR"/>
</dbReference>
<evidence type="ECO:0000256" key="1">
    <source>
        <dbReference type="ARBA" id="ARBA00023015"/>
    </source>
</evidence>
<dbReference type="SUPFAM" id="SSF46689">
    <property type="entry name" value="Homeodomain-like"/>
    <property type="match status" value="1"/>
</dbReference>
<dbReference type="OrthoDB" id="4303523at2"/>
<evidence type="ECO:0000256" key="2">
    <source>
        <dbReference type="ARBA" id="ARBA00023125"/>
    </source>
</evidence>
<evidence type="ECO:0000256" key="3">
    <source>
        <dbReference type="ARBA" id="ARBA00023163"/>
    </source>
</evidence>
<comment type="caution">
    <text evidence="5">The sequence shown here is derived from an EMBL/GenBank/DDBJ whole genome shotgun (WGS) entry which is preliminary data.</text>
</comment>
<dbReference type="GO" id="GO:0003700">
    <property type="term" value="F:DNA-binding transcription factor activity"/>
    <property type="evidence" value="ECO:0007669"/>
    <property type="project" value="TreeGrafter"/>
</dbReference>
<dbReference type="SUPFAM" id="SSF48498">
    <property type="entry name" value="Tetracyclin repressor-like, C-terminal domain"/>
    <property type="match status" value="1"/>
</dbReference>
<dbReference type="InterPro" id="IPR009057">
    <property type="entry name" value="Homeodomain-like_sf"/>
</dbReference>
<keyword evidence="3" id="KW-0804">Transcription</keyword>
<dbReference type="InterPro" id="IPR036271">
    <property type="entry name" value="Tet_transcr_reg_TetR-rel_C_sf"/>
</dbReference>
<keyword evidence="6" id="KW-1185">Reference proteome</keyword>
<dbReference type="PANTHER" id="PTHR30055:SF234">
    <property type="entry name" value="HTH-TYPE TRANSCRIPTIONAL REGULATOR BETI"/>
    <property type="match status" value="1"/>
</dbReference>
<dbReference type="Pfam" id="PF00440">
    <property type="entry name" value="TetR_N"/>
    <property type="match status" value="1"/>
</dbReference>
<evidence type="ECO:0000259" key="4">
    <source>
        <dbReference type="Pfam" id="PF00440"/>
    </source>
</evidence>
<sequence length="202" mass="22463">MARPRIIEESVLLDQLLYAFADLGYHGTSLRELCRHLGLSHNLIHRRYVSKEAAWEAAVDHGFQQLAAALALPSELVNAEPLEQLRATMLNYAEATMQNPALARIIQQEAARPGPRFDYMFSRYIGPTRKRSAMALRILQDLGLVREGAVETVYFFLTTWGIGGLASAPEEIRNALKQGPSKAALARLAVDVVIDGLRKQQP</sequence>
<dbReference type="RefSeq" id="WP_149653703.1">
    <property type="nucleotide sequence ID" value="NZ_VTZN01000043.1"/>
</dbReference>
<evidence type="ECO:0000313" key="5">
    <source>
        <dbReference type="EMBL" id="KAA1250483.1"/>
    </source>
</evidence>
<organism evidence="5 6">
    <name type="scientific">Mycobacterium simiae</name>
    <name type="common">Mycobacterium habana</name>
    <dbReference type="NCBI Taxonomy" id="1784"/>
    <lineage>
        <taxon>Bacteria</taxon>
        <taxon>Bacillati</taxon>
        <taxon>Actinomycetota</taxon>
        <taxon>Actinomycetes</taxon>
        <taxon>Mycobacteriales</taxon>
        <taxon>Mycobacteriaceae</taxon>
        <taxon>Mycobacterium</taxon>
        <taxon>Mycobacterium simiae complex</taxon>
    </lineage>
</organism>
<dbReference type="GO" id="GO:0000976">
    <property type="term" value="F:transcription cis-regulatory region binding"/>
    <property type="evidence" value="ECO:0007669"/>
    <property type="project" value="TreeGrafter"/>
</dbReference>
<name>A0A5B1BSY2_MYCSI</name>
<keyword evidence="1" id="KW-0805">Transcription regulation</keyword>
<dbReference type="Gene3D" id="1.10.357.10">
    <property type="entry name" value="Tetracycline Repressor, domain 2"/>
    <property type="match status" value="1"/>
</dbReference>
<accession>A0A5B1BSY2</accession>